<evidence type="ECO:0000313" key="9">
    <source>
        <dbReference type="EMBL" id="CAI0422534.1"/>
    </source>
</evidence>
<keyword evidence="5 7" id="KW-0408">Iron</keyword>
<dbReference type="GO" id="GO:0046872">
    <property type="term" value="F:metal ion binding"/>
    <property type="evidence" value="ECO:0007669"/>
    <property type="project" value="UniProtKB-KW"/>
</dbReference>
<dbReference type="InterPro" id="IPR050231">
    <property type="entry name" value="Iron_ascorbate_oxido_reductase"/>
</dbReference>
<dbReference type="Proteomes" id="UP001154282">
    <property type="component" value="Unassembled WGS sequence"/>
</dbReference>
<comment type="caution">
    <text evidence="9">The sequence shown here is derived from an EMBL/GenBank/DDBJ whole genome shotgun (WGS) entry which is preliminary data.</text>
</comment>
<dbReference type="InterPro" id="IPR044861">
    <property type="entry name" value="IPNS-like_FE2OG_OXY"/>
</dbReference>
<evidence type="ECO:0000256" key="1">
    <source>
        <dbReference type="ARBA" id="ARBA00008056"/>
    </source>
</evidence>
<evidence type="ECO:0000256" key="6">
    <source>
        <dbReference type="ARBA" id="ARBA00057022"/>
    </source>
</evidence>
<accession>A0AAV0KNS6</accession>
<dbReference type="Gene3D" id="2.60.120.330">
    <property type="entry name" value="B-lactam Antibiotic, Isopenicillin N Synthase, Chain"/>
    <property type="match status" value="1"/>
</dbReference>
<gene>
    <name evidence="9" type="ORF">LITE_LOCUS19175</name>
</gene>
<comment type="similarity">
    <text evidence="1 7">Belongs to the iron/ascorbate-dependent oxidoreductase family.</text>
</comment>
<keyword evidence="2 7" id="KW-0479">Metal-binding</keyword>
<organism evidence="9 10">
    <name type="scientific">Linum tenue</name>
    <dbReference type="NCBI Taxonomy" id="586396"/>
    <lineage>
        <taxon>Eukaryota</taxon>
        <taxon>Viridiplantae</taxon>
        <taxon>Streptophyta</taxon>
        <taxon>Embryophyta</taxon>
        <taxon>Tracheophyta</taxon>
        <taxon>Spermatophyta</taxon>
        <taxon>Magnoliopsida</taxon>
        <taxon>eudicotyledons</taxon>
        <taxon>Gunneridae</taxon>
        <taxon>Pentapetalae</taxon>
        <taxon>rosids</taxon>
        <taxon>fabids</taxon>
        <taxon>Malpighiales</taxon>
        <taxon>Linaceae</taxon>
        <taxon>Linum</taxon>
    </lineage>
</organism>
<evidence type="ECO:0000259" key="8">
    <source>
        <dbReference type="PROSITE" id="PS51471"/>
    </source>
</evidence>
<dbReference type="InterPro" id="IPR005123">
    <property type="entry name" value="Oxoglu/Fe-dep_dioxygenase_dom"/>
</dbReference>
<keyword evidence="4 7" id="KW-0560">Oxidoreductase</keyword>
<keyword evidence="3" id="KW-0223">Dioxygenase</keyword>
<comment type="function">
    <text evidence="6">Probable 2-oxoglutarate-dependent dioxygenase that may be involved in glucosinolates biosynthesis. May play a role in the production of aliphatic glucosinolates.</text>
</comment>
<dbReference type="EMBL" id="CAMGYJ010000005">
    <property type="protein sequence ID" value="CAI0422534.1"/>
    <property type="molecule type" value="Genomic_DNA"/>
</dbReference>
<evidence type="ECO:0000256" key="2">
    <source>
        <dbReference type="ARBA" id="ARBA00022723"/>
    </source>
</evidence>
<feature type="domain" description="Fe2OG dioxygenase" evidence="8">
    <location>
        <begin position="161"/>
        <end position="266"/>
    </location>
</feature>
<dbReference type="InterPro" id="IPR027443">
    <property type="entry name" value="IPNS-like_sf"/>
</dbReference>
<evidence type="ECO:0000256" key="3">
    <source>
        <dbReference type="ARBA" id="ARBA00022964"/>
    </source>
</evidence>
<dbReference type="SUPFAM" id="SSF51197">
    <property type="entry name" value="Clavaminate synthase-like"/>
    <property type="match status" value="1"/>
</dbReference>
<evidence type="ECO:0000256" key="5">
    <source>
        <dbReference type="ARBA" id="ARBA00023004"/>
    </source>
</evidence>
<dbReference type="PANTHER" id="PTHR47990">
    <property type="entry name" value="2-OXOGLUTARATE (2OG) AND FE(II)-DEPENDENT OXYGENASE SUPERFAMILY PROTEIN-RELATED"/>
    <property type="match status" value="1"/>
</dbReference>
<protein>
    <recommendedName>
        <fullName evidence="8">Fe2OG dioxygenase domain-containing protein</fullName>
    </recommendedName>
</protein>
<dbReference type="Pfam" id="PF03171">
    <property type="entry name" value="2OG-FeII_Oxy"/>
    <property type="match status" value="1"/>
</dbReference>
<sequence>MGSSEGLAPALPVLYFSSENLKPGSTSWRKTRDDVREALEEYGCFEASYDKIPSDLRNAFFGSMEEIFELPLETKMRNVSDIPYHGYIGNHPSVRLYESLGIDDVAVTEKVEAFANLMWPEGNPDFSKQTHSLVEQLSTLDMTVRKMIAESFGLQKYVDEHINSTGYLLRIMKYNSPNTTDTEVGVNSHTDKNSLTILHQNQVEGLEVQTKDGSWIKFQPSTPNSFIVIIADCLSAWLNGRLHSTYHRVMMSGNEARYSLGLFSFPKADYLIKVPEELVDEQHPLLFKPFYHKELLSFFYTEVGQAAPSALHAFCGV</sequence>
<keyword evidence="10" id="KW-1185">Reference proteome</keyword>
<proteinExistence type="inferred from homology"/>
<dbReference type="InterPro" id="IPR026992">
    <property type="entry name" value="DIOX_N"/>
</dbReference>
<dbReference type="Pfam" id="PF14226">
    <property type="entry name" value="DIOX_N"/>
    <property type="match status" value="1"/>
</dbReference>
<reference evidence="9" key="1">
    <citation type="submission" date="2022-08" db="EMBL/GenBank/DDBJ databases">
        <authorList>
            <person name="Gutierrez-Valencia J."/>
        </authorList>
    </citation>
    <scope>NUCLEOTIDE SEQUENCE</scope>
</reference>
<evidence type="ECO:0000313" key="10">
    <source>
        <dbReference type="Proteomes" id="UP001154282"/>
    </source>
</evidence>
<dbReference type="GO" id="GO:0051213">
    <property type="term" value="F:dioxygenase activity"/>
    <property type="evidence" value="ECO:0007669"/>
    <property type="project" value="UniProtKB-KW"/>
</dbReference>
<evidence type="ECO:0000256" key="4">
    <source>
        <dbReference type="ARBA" id="ARBA00023002"/>
    </source>
</evidence>
<dbReference type="FunFam" id="2.60.120.330:FF:000022">
    <property type="entry name" value="Probable 2-oxoglutarate-dependent dioxygenase AOP1.2"/>
    <property type="match status" value="1"/>
</dbReference>
<name>A0AAV0KNS6_9ROSI</name>
<dbReference type="AlphaFoldDB" id="A0AAV0KNS6"/>
<evidence type="ECO:0000256" key="7">
    <source>
        <dbReference type="RuleBase" id="RU003682"/>
    </source>
</evidence>
<dbReference type="PROSITE" id="PS51471">
    <property type="entry name" value="FE2OG_OXY"/>
    <property type="match status" value="1"/>
</dbReference>